<dbReference type="Pfam" id="PF07690">
    <property type="entry name" value="MFS_1"/>
    <property type="match status" value="1"/>
</dbReference>
<feature type="transmembrane region" description="Helical" evidence="7">
    <location>
        <begin position="79"/>
        <end position="97"/>
    </location>
</feature>
<dbReference type="Gene3D" id="1.20.1250.20">
    <property type="entry name" value="MFS general substrate transporter like domains"/>
    <property type="match status" value="1"/>
</dbReference>
<keyword evidence="10" id="KW-1185">Reference proteome</keyword>
<protein>
    <submittedName>
        <fullName evidence="9">MFS transporter</fullName>
    </submittedName>
</protein>
<keyword evidence="2" id="KW-0813">Transport</keyword>
<name>A0ABS1J6U0_9BACL</name>
<evidence type="ECO:0000256" key="7">
    <source>
        <dbReference type="SAM" id="Phobius"/>
    </source>
</evidence>
<proteinExistence type="predicted"/>
<feature type="transmembrane region" description="Helical" evidence="7">
    <location>
        <begin position="333"/>
        <end position="351"/>
    </location>
</feature>
<evidence type="ECO:0000256" key="1">
    <source>
        <dbReference type="ARBA" id="ARBA00004651"/>
    </source>
</evidence>
<gene>
    <name evidence="9" type="ORF">JJB07_05005</name>
</gene>
<keyword evidence="6 7" id="KW-0472">Membrane</keyword>
<feature type="transmembrane region" description="Helical" evidence="7">
    <location>
        <begin position="169"/>
        <end position="187"/>
    </location>
</feature>
<dbReference type="RefSeq" id="WP_201631697.1">
    <property type="nucleotide sequence ID" value="NZ_JAEQNB010000001.1"/>
</dbReference>
<evidence type="ECO:0000256" key="2">
    <source>
        <dbReference type="ARBA" id="ARBA00022448"/>
    </source>
</evidence>
<dbReference type="InterPro" id="IPR020846">
    <property type="entry name" value="MFS_dom"/>
</dbReference>
<evidence type="ECO:0000256" key="6">
    <source>
        <dbReference type="ARBA" id="ARBA00023136"/>
    </source>
</evidence>
<dbReference type="InterPro" id="IPR050171">
    <property type="entry name" value="MFS_Transporters"/>
</dbReference>
<evidence type="ECO:0000256" key="3">
    <source>
        <dbReference type="ARBA" id="ARBA00022475"/>
    </source>
</evidence>
<dbReference type="SUPFAM" id="SSF103473">
    <property type="entry name" value="MFS general substrate transporter"/>
    <property type="match status" value="1"/>
</dbReference>
<evidence type="ECO:0000313" key="9">
    <source>
        <dbReference type="EMBL" id="MBL0386005.1"/>
    </source>
</evidence>
<feature type="transmembrane region" description="Helical" evidence="7">
    <location>
        <begin position="248"/>
        <end position="267"/>
    </location>
</feature>
<sequence length="406" mass="43658">MGLKPLSWIRSFPQGIPLTLVNILLMSLGFYALIPYLSYYLTHSLGWTAFLAGVLLMTRQLSQQGLTFLTGMVGDRLGYKRLMVWGMVVRGIGFAMFGLTDHPIGLIAAAAVSGFGGAMFEPTRDAVLTALSEPADLSRVYAARKVFAQAGLALSAPLSALLINLDFRLLSFACGLLFFGAALLTQIRMPSVYAQSKPLPFLSMWRIVLRDKPFLLFVLLMCGHYFMSMQSFLTIPMQVIAITGDVRAVSLVNLIMACLIMLLQVPVNRRLRGVELLTQMRIGLACTASGLVVLGFAHGLPLFLVGFLIFSLGTMIVEPASSELTARLADQEVYGTYFGVASVAMALGGGFSQGAGGWLFQTGGDLGFPMLVFVCGGGAGLLAILGIGLLARNLQSRGSFFEHSLL</sequence>
<organism evidence="9 10">
    <name type="scientific">Tumebacillus amylolyticus</name>
    <dbReference type="NCBI Taxonomy" id="2801339"/>
    <lineage>
        <taxon>Bacteria</taxon>
        <taxon>Bacillati</taxon>
        <taxon>Bacillota</taxon>
        <taxon>Bacilli</taxon>
        <taxon>Bacillales</taxon>
        <taxon>Alicyclobacillaceae</taxon>
        <taxon>Tumebacillus</taxon>
    </lineage>
</organism>
<keyword evidence="4 7" id="KW-0812">Transmembrane</keyword>
<reference evidence="9 10" key="1">
    <citation type="submission" date="2021-01" db="EMBL/GenBank/DDBJ databases">
        <title>Tumebacillus sp. strain ITR2 16S ribosomal RNA gene Genome sequencing and assembly.</title>
        <authorList>
            <person name="Kang M."/>
        </authorList>
    </citation>
    <scope>NUCLEOTIDE SEQUENCE [LARGE SCALE GENOMIC DNA]</scope>
    <source>
        <strain evidence="9 10">ITR2</strain>
    </source>
</reference>
<evidence type="ECO:0000256" key="4">
    <source>
        <dbReference type="ARBA" id="ARBA00022692"/>
    </source>
</evidence>
<dbReference type="EMBL" id="JAEQNB010000001">
    <property type="protein sequence ID" value="MBL0386005.1"/>
    <property type="molecule type" value="Genomic_DNA"/>
</dbReference>
<evidence type="ECO:0000259" key="8">
    <source>
        <dbReference type="PROSITE" id="PS50850"/>
    </source>
</evidence>
<dbReference type="PANTHER" id="PTHR23517">
    <property type="entry name" value="RESISTANCE PROTEIN MDTM, PUTATIVE-RELATED-RELATED"/>
    <property type="match status" value="1"/>
</dbReference>
<dbReference type="PROSITE" id="PS50850">
    <property type="entry name" value="MFS"/>
    <property type="match status" value="1"/>
</dbReference>
<feature type="transmembrane region" description="Helical" evidence="7">
    <location>
        <begin position="12"/>
        <end position="34"/>
    </location>
</feature>
<dbReference type="InterPro" id="IPR011701">
    <property type="entry name" value="MFS"/>
</dbReference>
<comment type="subcellular location">
    <subcellularLocation>
        <location evidence="1">Cell membrane</location>
        <topology evidence="1">Multi-pass membrane protein</topology>
    </subcellularLocation>
</comment>
<keyword evidence="3" id="KW-1003">Cell membrane</keyword>
<keyword evidence="5 7" id="KW-1133">Transmembrane helix</keyword>
<feature type="domain" description="Major facilitator superfamily (MFS) profile" evidence="8">
    <location>
        <begin position="15"/>
        <end position="395"/>
    </location>
</feature>
<feature type="transmembrane region" description="Helical" evidence="7">
    <location>
        <begin position="214"/>
        <end position="242"/>
    </location>
</feature>
<evidence type="ECO:0000313" key="10">
    <source>
        <dbReference type="Proteomes" id="UP000602284"/>
    </source>
</evidence>
<dbReference type="Proteomes" id="UP000602284">
    <property type="component" value="Unassembled WGS sequence"/>
</dbReference>
<feature type="transmembrane region" description="Helical" evidence="7">
    <location>
        <begin position="141"/>
        <end position="163"/>
    </location>
</feature>
<accession>A0ABS1J6U0</accession>
<evidence type="ECO:0000256" key="5">
    <source>
        <dbReference type="ARBA" id="ARBA00022989"/>
    </source>
</evidence>
<comment type="caution">
    <text evidence="9">The sequence shown here is derived from an EMBL/GenBank/DDBJ whole genome shotgun (WGS) entry which is preliminary data.</text>
</comment>
<dbReference type="InterPro" id="IPR036259">
    <property type="entry name" value="MFS_trans_sf"/>
</dbReference>
<feature type="transmembrane region" description="Helical" evidence="7">
    <location>
        <begin position="371"/>
        <end position="391"/>
    </location>
</feature>
<dbReference type="PANTHER" id="PTHR23517:SF2">
    <property type="entry name" value="MULTIDRUG RESISTANCE PROTEIN MDTH"/>
    <property type="match status" value="1"/>
</dbReference>
<feature type="transmembrane region" description="Helical" evidence="7">
    <location>
        <begin position="40"/>
        <end position="58"/>
    </location>
</feature>